<dbReference type="EMBL" id="CM042036">
    <property type="protein sequence ID" value="KAI3744796.1"/>
    <property type="molecule type" value="Genomic_DNA"/>
</dbReference>
<proteinExistence type="predicted"/>
<protein>
    <submittedName>
        <fullName evidence="1">Uncharacterized protein</fullName>
    </submittedName>
</protein>
<gene>
    <name evidence="1" type="ORF">L1987_57889</name>
</gene>
<dbReference type="Proteomes" id="UP001056120">
    <property type="component" value="Linkage Group LG19"/>
</dbReference>
<accession>A0ACB9DE87</accession>
<name>A0ACB9DE87_9ASTR</name>
<sequence length="676" mass="75652">MECNRDEARRAKEIAESKFATKDITGAKKFALKAQSLYPALDGISQLLAVLDVYFAAENKINGELDFYGILGVNPLADDDTVRKHYRKLALSLHPDKNKSTGAEGAFQFVSEAWTLLSDKEKRSIYDHKRNDRVSKQKVHAENRGSRVPKPPTQNGFHNFTKSTAAPTRVTSTKAKGTANSPKNDINATTKTETYPTETGEVPTKTGEVPAKTGAGLTKVHPTAVRSSSNKQMVPKTFWTVCKRCKLQYEFVRTYLNRNLLCPTCHGPFHATETPPPNTNGPSEGSENGKGSSKNGLNPEMCKTPGHGTSTQWGPFSKINSLDRVKRDREEAHKREEALRRKISKKEAKLSSKTKQHDNGFLDNNKRSSIEVKKDVANTGIIKNQLIKKATMEIKKKLNEWSSETVKDSSVANLADDVANGTEPLVTDVPDPEFHDFDYERSEKCFEEGQVWVGYDDHDGMPRLYAMIKKVISLNPFKMKVCWFNPKPDNNPGRVPGFLKAFGEFKPGKHETVSAPNYFSHKVNFTKQTTGNICVFPRKGDVCALYRNDQTADLVKNNYEIVEVDAYHEETGTTVTPLIKVSGFRTVFHRHLDPKETREILENEMFIFSHQIPSCLLTGQETTRAPKGCCELDPAAVPPQFLEVKGNVDDAENIKVEDDEILDKDCVFKEADDAKC</sequence>
<keyword evidence="2" id="KW-1185">Reference proteome</keyword>
<evidence type="ECO:0000313" key="2">
    <source>
        <dbReference type="Proteomes" id="UP001056120"/>
    </source>
</evidence>
<comment type="caution">
    <text evidence="1">The sequence shown here is derived from an EMBL/GenBank/DDBJ whole genome shotgun (WGS) entry which is preliminary data.</text>
</comment>
<reference evidence="2" key="1">
    <citation type="journal article" date="2022" name="Mol. Ecol. Resour.">
        <title>The genomes of chicory, endive, great burdock and yacon provide insights into Asteraceae palaeo-polyploidization history and plant inulin production.</title>
        <authorList>
            <person name="Fan W."/>
            <person name="Wang S."/>
            <person name="Wang H."/>
            <person name="Wang A."/>
            <person name="Jiang F."/>
            <person name="Liu H."/>
            <person name="Zhao H."/>
            <person name="Xu D."/>
            <person name="Zhang Y."/>
        </authorList>
    </citation>
    <scope>NUCLEOTIDE SEQUENCE [LARGE SCALE GENOMIC DNA]</scope>
    <source>
        <strain evidence="2">cv. Yunnan</strain>
    </source>
</reference>
<evidence type="ECO:0000313" key="1">
    <source>
        <dbReference type="EMBL" id="KAI3744796.1"/>
    </source>
</evidence>
<reference evidence="1 2" key="2">
    <citation type="journal article" date="2022" name="Mol. Ecol. Resour.">
        <title>The genomes of chicory, endive, great burdock and yacon provide insights into Asteraceae paleo-polyploidization history and plant inulin production.</title>
        <authorList>
            <person name="Fan W."/>
            <person name="Wang S."/>
            <person name="Wang H."/>
            <person name="Wang A."/>
            <person name="Jiang F."/>
            <person name="Liu H."/>
            <person name="Zhao H."/>
            <person name="Xu D."/>
            <person name="Zhang Y."/>
        </authorList>
    </citation>
    <scope>NUCLEOTIDE SEQUENCE [LARGE SCALE GENOMIC DNA]</scope>
    <source>
        <strain evidence="2">cv. Yunnan</strain>
        <tissue evidence="1">Leaves</tissue>
    </source>
</reference>
<organism evidence="1 2">
    <name type="scientific">Smallanthus sonchifolius</name>
    <dbReference type="NCBI Taxonomy" id="185202"/>
    <lineage>
        <taxon>Eukaryota</taxon>
        <taxon>Viridiplantae</taxon>
        <taxon>Streptophyta</taxon>
        <taxon>Embryophyta</taxon>
        <taxon>Tracheophyta</taxon>
        <taxon>Spermatophyta</taxon>
        <taxon>Magnoliopsida</taxon>
        <taxon>eudicotyledons</taxon>
        <taxon>Gunneridae</taxon>
        <taxon>Pentapetalae</taxon>
        <taxon>asterids</taxon>
        <taxon>campanulids</taxon>
        <taxon>Asterales</taxon>
        <taxon>Asteraceae</taxon>
        <taxon>Asteroideae</taxon>
        <taxon>Heliantheae alliance</taxon>
        <taxon>Millerieae</taxon>
        <taxon>Smallanthus</taxon>
    </lineage>
</organism>